<proteinExistence type="inferred from homology"/>
<dbReference type="InterPro" id="IPR004089">
    <property type="entry name" value="MCPsignal_dom"/>
</dbReference>
<dbReference type="EMBL" id="JABCSC020000002">
    <property type="protein sequence ID" value="NSL55359.1"/>
    <property type="molecule type" value="Genomic_DNA"/>
</dbReference>
<dbReference type="Gene3D" id="1.10.287.950">
    <property type="entry name" value="Methyl-accepting chemotaxis protein"/>
    <property type="match status" value="1"/>
</dbReference>
<dbReference type="SUPFAM" id="SSF58104">
    <property type="entry name" value="Methyl-accepting chemotaxis protein (MCP) signaling domain"/>
    <property type="match status" value="1"/>
</dbReference>
<evidence type="ECO:0000256" key="5">
    <source>
        <dbReference type="SAM" id="MobiDB-lite"/>
    </source>
</evidence>
<protein>
    <submittedName>
        <fullName evidence="9">Methyl-accepting chemotaxis protein</fullName>
    </submittedName>
</protein>
<keyword evidence="10" id="KW-1185">Reference proteome</keyword>
<keyword evidence="6" id="KW-0812">Transmembrane</keyword>
<evidence type="ECO:0000313" key="9">
    <source>
        <dbReference type="EMBL" id="NSL55359.1"/>
    </source>
</evidence>
<evidence type="ECO:0000256" key="6">
    <source>
        <dbReference type="SAM" id="Phobius"/>
    </source>
</evidence>
<dbReference type="PRINTS" id="PR00260">
    <property type="entry name" value="CHEMTRNSDUCR"/>
</dbReference>
<keyword evidence="6" id="KW-0472">Membrane</keyword>
<evidence type="ECO:0000256" key="2">
    <source>
        <dbReference type="ARBA" id="ARBA00029447"/>
    </source>
</evidence>
<dbReference type="Proteomes" id="UP000778523">
    <property type="component" value="Unassembled WGS sequence"/>
</dbReference>
<evidence type="ECO:0000313" key="10">
    <source>
        <dbReference type="Proteomes" id="UP000778523"/>
    </source>
</evidence>
<keyword evidence="6" id="KW-1133">Transmembrane helix</keyword>
<dbReference type="InterPro" id="IPR004090">
    <property type="entry name" value="Chemotax_Me-accpt_rcpt"/>
</dbReference>
<dbReference type="CDD" id="cd11386">
    <property type="entry name" value="MCP_signal"/>
    <property type="match status" value="1"/>
</dbReference>
<evidence type="ECO:0000256" key="4">
    <source>
        <dbReference type="SAM" id="Coils"/>
    </source>
</evidence>
<comment type="caution">
    <text evidence="9">The sequence shown here is derived from an EMBL/GenBank/DDBJ whole genome shotgun (WGS) entry which is preliminary data.</text>
</comment>
<dbReference type="Pfam" id="PF00672">
    <property type="entry name" value="HAMP"/>
    <property type="match status" value="1"/>
</dbReference>
<keyword evidence="4" id="KW-0175">Coiled coil</keyword>
<keyword evidence="1 3" id="KW-0807">Transducer</keyword>
<feature type="coiled-coil region" evidence="4">
    <location>
        <begin position="348"/>
        <end position="375"/>
    </location>
</feature>
<accession>A0ABX2IKZ7</accession>
<dbReference type="PROSITE" id="PS50885">
    <property type="entry name" value="HAMP"/>
    <property type="match status" value="1"/>
</dbReference>
<reference evidence="9 10" key="1">
    <citation type="submission" date="2020-06" db="EMBL/GenBank/DDBJ databases">
        <title>Draft genome of Uliginosibacterium sp. IMCC34675.</title>
        <authorList>
            <person name="Song J."/>
        </authorList>
    </citation>
    <scope>NUCLEOTIDE SEQUENCE [LARGE SCALE GENOMIC DNA]</scope>
    <source>
        <strain evidence="9 10">IMCC34675</strain>
    </source>
</reference>
<organism evidence="9 10">
    <name type="scientific">Uliginosibacterium aquaticum</name>
    <dbReference type="NCBI Taxonomy" id="2731212"/>
    <lineage>
        <taxon>Bacteria</taxon>
        <taxon>Pseudomonadati</taxon>
        <taxon>Pseudomonadota</taxon>
        <taxon>Betaproteobacteria</taxon>
        <taxon>Rhodocyclales</taxon>
        <taxon>Zoogloeaceae</taxon>
        <taxon>Uliginosibacterium</taxon>
    </lineage>
</organism>
<name>A0ABX2IKZ7_9RHOO</name>
<dbReference type="InterPro" id="IPR024478">
    <property type="entry name" value="HlyB_4HB_MCP"/>
</dbReference>
<feature type="domain" description="HAMP" evidence="8">
    <location>
        <begin position="213"/>
        <end position="265"/>
    </location>
</feature>
<feature type="domain" description="Methyl-accepting transducer" evidence="7">
    <location>
        <begin position="270"/>
        <end position="506"/>
    </location>
</feature>
<evidence type="ECO:0000259" key="8">
    <source>
        <dbReference type="PROSITE" id="PS50885"/>
    </source>
</evidence>
<dbReference type="RefSeq" id="WP_170021779.1">
    <property type="nucleotide sequence ID" value="NZ_JABCSC020000002.1"/>
</dbReference>
<dbReference type="Pfam" id="PF12729">
    <property type="entry name" value="4HB_MCP_1"/>
    <property type="match status" value="1"/>
</dbReference>
<feature type="transmembrane region" description="Helical" evidence="6">
    <location>
        <begin position="192"/>
        <end position="212"/>
    </location>
</feature>
<feature type="transmembrane region" description="Helical" evidence="6">
    <location>
        <begin position="13"/>
        <end position="33"/>
    </location>
</feature>
<evidence type="ECO:0000256" key="3">
    <source>
        <dbReference type="PROSITE-ProRule" id="PRU00284"/>
    </source>
</evidence>
<dbReference type="PROSITE" id="PS50111">
    <property type="entry name" value="CHEMOTAXIS_TRANSDUC_2"/>
    <property type="match status" value="1"/>
</dbReference>
<dbReference type="CDD" id="cd06225">
    <property type="entry name" value="HAMP"/>
    <property type="match status" value="1"/>
</dbReference>
<evidence type="ECO:0000259" key="7">
    <source>
        <dbReference type="PROSITE" id="PS50111"/>
    </source>
</evidence>
<comment type="similarity">
    <text evidence="2">Belongs to the methyl-accepting chemotaxis (MCP) protein family.</text>
</comment>
<dbReference type="Pfam" id="PF00015">
    <property type="entry name" value="MCPsignal"/>
    <property type="match status" value="1"/>
</dbReference>
<gene>
    <name evidence="9" type="ORF">HJ583_010015</name>
</gene>
<dbReference type="InterPro" id="IPR003660">
    <property type="entry name" value="HAMP_dom"/>
</dbReference>
<dbReference type="SMART" id="SM00283">
    <property type="entry name" value="MA"/>
    <property type="match status" value="1"/>
</dbReference>
<feature type="region of interest" description="Disordered" evidence="5">
    <location>
        <begin position="269"/>
        <end position="290"/>
    </location>
</feature>
<sequence length="544" mass="58573">MRWFEDLQFRNKLLVNFVISSGILIAALLFCAFRIGGLGEDVAYFAHTSVPAMKSAGKVSEMRLRYRVRSLEYMLPGTPEERAKLEQSLQQLDGEVQKTIEAHAAFANSAEEKALLDEVRAGAGEYKKVVEEGVAKIKAGDEEAAQNLRRKEWVAKANALRDKTDALSAMVLEAGQKQGEESIREATQARSLAWGALILATLIAIAFSWWFAQRVSHVLESLVSIARRIAGGDLGIRIEARGCDEMGKLLSTMEEMRGALHGMVNRMREQAEGVSHASQQLAEAAQQTELSSSTQSEAASAIAANVEELTVSIAHVSRSTDDASKLASAADQQAIASSSKLNQVVSEIQRIAHIVRDASQKIEVLEAESDKISNIVTVIKDIADQTNLLALNAAIEAARAGEQGRGFAVVADEVRKLSERTAASTSEITQMIANIQRSTREAVTGIESGVGSVDTGEELVGQAGSSVDEIRQLASKVADLVEEISHGLREQATASTDVANRIEQVAVHAEELNSSTASTGNAARNLQDIARDMLGSVSHFQLGR</sequence>
<dbReference type="SMART" id="SM00304">
    <property type="entry name" value="HAMP"/>
    <property type="match status" value="1"/>
</dbReference>
<dbReference type="PANTHER" id="PTHR32089:SF112">
    <property type="entry name" value="LYSOZYME-LIKE PROTEIN-RELATED"/>
    <property type="match status" value="1"/>
</dbReference>
<evidence type="ECO:0000256" key="1">
    <source>
        <dbReference type="ARBA" id="ARBA00023224"/>
    </source>
</evidence>
<feature type="compositionally biased region" description="Low complexity" evidence="5">
    <location>
        <begin position="277"/>
        <end position="290"/>
    </location>
</feature>
<dbReference type="PANTHER" id="PTHR32089">
    <property type="entry name" value="METHYL-ACCEPTING CHEMOTAXIS PROTEIN MCPB"/>
    <property type="match status" value="1"/>
</dbReference>